<gene>
    <name evidence="1" type="ordered locus">Mesil_0946</name>
</gene>
<organism evidence="1 2">
    <name type="scientific">Allomeiothermus silvanus (strain ATCC 700542 / DSM 9946 / NBRC 106475 / NCIMB 13440 / VI-R2)</name>
    <name type="common">Thermus silvanus</name>
    <dbReference type="NCBI Taxonomy" id="526227"/>
    <lineage>
        <taxon>Bacteria</taxon>
        <taxon>Thermotogati</taxon>
        <taxon>Deinococcota</taxon>
        <taxon>Deinococci</taxon>
        <taxon>Thermales</taxon>
        <taxon>Thermaceae</taxon>
        <taxon>Allomeiothermus</taxon>
    </lineage>
</organism>
<sequence>MRTLLILAVLLGGLYLYAENFGLAVGGPPFIPVYYWKYSGTATKQLRVTGIADSVKIMVSGGLSEGSVTIEVRQGGQLVSAPKTYTGTFKDQLQYRVSPGLYDIVFRIERAKGSVRYDWVSTKFDPY</sequence>
<dbReference type="OrthoDB" id="32446at2"/>
<evidence type="ECO:0000313" key="1">
    <source>
        <dbReference type="EMBL" id="ADH62856.1"/>
    </source>
</evidence>
<accession>D7BCH1</accession>
<dbReference type="AlphaFoldDB" id="D7BCH1"/>
<dbReference type="HOGENOM" id="CLU_1967936_0_0_0"/>
<protein>
    <submittedName>
        <fullName evidence="1">Uncharacterized protein</fullName>
    </submittedName>
</protein>
<dbReference type="EMBL" id="CP002042">
    <property type="protein sequence ID" value="ADH62856.1"/>
    <property type="molecule type" value="Genomic_DNA"/>
</dbReference>
<dbReference type="eggNOG" id="ENOG5032TCI">
    <property type="taxonomic scope" value="Bacteria"/>
</dbReference>
<keyword evidence="2" id="KW-1185">Reference proteome</keyword>
<dbReference type="KEGG" id="msv:Mesil_0946"/>
<dbReference type="Proteomes" id="UP000001916">
    <property type="component" value="Chromosome"/>
</dbReference>
<reference evidence="1 2" key="1">
    <citation type="journal article" date="2010" name="Stand. Genomic Sci.">
        <title>Complete genome sequence of Meiothermus silvanus type strain (VI-R2).</title>
        <authorList>
            <person name="Sikorski J."/>
            <person name="Tindall B.J."/>
            <person name="Lowry S."/>
            <person name="Lucas S."/>
            <person name="Nolan M."/>
            <person name="Copeland A."/>
            <person name="Glavina Del Rio T."/>
            <person name="Tice H."/>
            <person name="Cheng J.F."/>
            <person name="Han C."/>
            <person name="Pitluck S."/>
            <person name="Liolios K."/>
            <person name="Ivanova N."/>
            <person name="Mavromatis K."/>
            <person name="Mikhailova N."/>
            <person name="Pati A."/>
            <person name="Goodwin L."/>
            <person name="Chen A."/>
            <person name="Palaniappan K."/>
            <person name="Land M."/>
            <person name="Hauser L."/>
            <person name="Chang Y.J."/>
            <person name="Jeffries C.D."/>
            <person name="Rohde M."/>
            <person name="Goker M."/>
            <person name="Woyke T."/>
            <person name="Bristow J."/>
            <person name="Eisen J.A."/>
            <person name="Markowitz V."/>
            <person name="Hugenholtz P."/>
            <person name="Kyrpides N.C."/>
            <person name="Klenk H.P."/>
            <person name="Lapidus A."/>
        </authorList>
    </citation>
    <scope>NUCLEOTIDE SEQUENCE [LARGE SCALE GENOMIC DNA]</scope>
    <source>
        <strain evidence="2">ATCC 700542 / DSM 9946 / VI-R2</strain>
    </source>
</reference>
<dbReference type="RefSeq" id="WP_013157440.1">
    <property type="nucleotide sequence ID" value="NC_014212.1"/>
</dbReference>
<name>D7BCH1_ALLS1</name>
<evidence type="ECO:0000313" key="2">
    <source>
        <dbReference type="Proteomes" id="UP000001916"/>
    </source>
</evidence>
<proteinExistence type="predicted"/>